<organism evidence="13 14">
    <name type="scientific">Tetrapisispora phaffii (strain ATCC 24235 / CBS 4417 / NBRC 1672 / NRRL Y-8282 / UCD 70-5)</name>
    <name type="common">Yeast</name>
    <name type="synonym">Fabospora phaffii</name>
    <dbReference type="NCBI Taxonomy" id="1071381"/>
    <lineage>
        <taxon>Eukaryota</taxon>
        <taxon>Fungi</taxon>
        <taxon>Dikarya</taxon>
        <taxon>Ascomycota</taxon>
        <taxon>Saccharomycotina</taxon>
        <taxon>Saccharomycetes</taxon>
        <taxon>Saccharomycetales</taxon>
        <taxon>Saccharomycetaceae</taxon>
        <taxon>Tetrapisispora</taxon>
    </lineage>
</organism>
<evidence type="ECO:0000256" key="4">
    <source>
        <dbReference type="ARBA" id="ARBA00022490"/>
    </source>
</evidence>
<dbReference type="GO" id="GO:0005685">
    <property type="term" value="C:U1 snRNP"/>
    <property type="evidence" value="ECO:0007669"/>
    <property type="project" value="EnsemblFungi"/>
</dbReference>
<dbReference type="GO" id="GO:0005737">
    <property type="term" value="C:cytoplasm"/>
    <property type="evidence" value="ECO:0007669"/>
    <property type="project" value="UniProtKB-SubCell"/>
</dbReference>
<feature type="domain" description="Sm" evidence="12">
    <location>
        <begin position="11"/>
        <end position="107"/>
    </location>
</feature>
<dbReference type="GO" id="GO:0036261">
    <property type="term" value="P:7-methylguanosine cap hypermethylation"/>
    <property type="evidence" value="ECO:0007669"/>
    <property type="project" value="EnsemblFungi"/>
</dbReference>
<dbReference type="PANTHER" id="PTHR10701:SF0">
    <property type="entry name" value="SMALL NUCLEAR RIBONUCLEOPROTEIN-ASSOCIATED PROTEIN B"/>
    <property type="match status" value="1"/>
</dbReference>
<keyword evidence="6" id="KW-0694">RNA-binding</keyword>
<evidence type="ECO:0000256" key="9">
    <source>
        <dbReference type="ARBA" id="ARBA00023274"/>
    </source>
</evidence>
<dbReference type="InterPro" id="IPR010920">
    <property type="entry name" value="LSM_dom_sf"/>
</dbReference>
<dbReference type="FunFam" id="2.30.30.100:FF:000079">
    <property type="entry name" value="Sm B"/>
    <property type="match status" value="1"/>
</dbReference>
<feature type="region of interest" description="Disordered" evidence="11">
    <location>
        <begin position="117"/>
        <end position="179"/>
    </location>
</feature>
<comment type="subcellular location">
    <subcellularLocation>
        <location evidence="2">Cytoplasm</location>
    </subcellularLocation>
    <subcellularLocation>
        <location evidence="1">Nucleus</location>
    </subcellularLocation>
</comment>
<dbReference type="GO" id="GO:0071013">
    <property type="term" value="C:catalytic step 2 spliceosome"/>
    <property type="evidence" value="ECO:0007669"/>
    <property type="project" value="TreeGrafter"/>
</dbReference>
<dbReference type="GO" id="GO:0005686">
    <property type="term" value="C:U2 snRNP"/>
    <property type="evidence" value="ECO:0007669"/>
    <property type="project" value="TreeGrafter"/>
</dbReference>
<evidence type="ECO:0000256" key="1">
    <source>
        <dbReference type="ARBA" id="ARBA00004123"/>
    </source>
</evidence>
<dbReference type="SUPFAM" id="SSF50182">
    <property type="entry name" value="Sm-like ribonucleoproteins"/>
    <property type="match status" value="1"/>
</dbReference>
<protein>
    <recommendedName>
        <fullName evidence="10">Sm protein B</fullName>
    </recommendedName>
</protein>
<dbReference type="SMART" id="SM00651">
    <property type="entry name" value="Sm"/>
    <property type="match status" value="1"/>
</dbReference>
<dbReference type="GO" id="GO:0003723">
    <property type="term" value="F:RNA binding"/>
    <property type="evidence" value="ECO:0007669"/>
    <property type="project" value="UniProtKB-KW"/>
</dbReference>
<keyword evidence="14" id="KW-1185">Reference proteome</keyword>
<evidence type="ECO:0000256" key="11">
    <source>
        <dbReference type="SAM" id="MobiDB-lite"/>
    </source>
</evidence>
<dbReference type="STRING" id="1071381.G8BT05"/>
<accession>G8BT05</accession>
<keyword evidence="4" id="KW-0963">Cytoplasm</keyword>
<name>G8BT05_TETPH</name>
<sequence length="179" mass="20423">MSSTYGKVSVKQNSKLRNLINYRIRVVTKDGKLYLGELMAFDKHMNVVLGDCVEERISKQQLQKIIQNRGKQDTSKENNVIKTEKRVLGLVILRGEQILSTVVEDKPVLTKKDRIEETKKQKKQLNNQKRARKGKTDDSKGKIVKPTSSNGEKSTYNANNTVIPGNLRKFQPPPGFKRK</sequence>
<dbReference type="Proteomes" id="UP000005666">
    <property type="component" value="Chromosome 4"/>
</dbReference>
<evidence type="ECO:0000313" key="14">
    <source>
        <dbReference type="Proteomes" id="UP000005666"/>
    </source>
</evidence>
<evidence type="ECO:0000256" key="8">
    <source>
        <dbReference type="ARBA" id="ARBA00023242"/>
    </source>
</evidence>
<evidence type="ECO:0000256" key="10">
    <source>
        <dbReference type="ARBA" id="ARBA00041355"/>
    </source>
</evidence>
<dbReference type="AlphaFoldDB" id="G8BT05"/>
<evidence type="ECO:0000256" key="5">
    <source>
        <dbReference type="ARBA" id="ARBA00022664"/>
    </source>
</evidence>
<dbReference type="PANTHER" id="PTHR10701">
    <property type="entry name" value="SMALL NUCLEAR RIBONUCLEOPROTEIN-ASSOCIATED PROTEIN B AND N"/>
    <property type="match status" value="1"/>
</dbReference>
<dbReference type="InterPro" id="IPR047575">
    <property type="entry name" value="Sm"/>
</dbReference>
<dbReference type="OMA" id="VRKFQPP"/>
<dbReference type="Pfam" id="PF01423">
    <property type="entry name" value="LSM"/>
    <property type="match status" value="1"/>
</dbReference>
<dbReference type="GO" id="GO:0000974">
    <property type="term" value="C:Prp19 complex"/>
    <property type="evidence" value="ECO:0007669"/>
    <property type="project" value="EnsemblFungi"/>
</dbReference>
<dbReference type="GO" id="GO:0046540">
    <property type="term" value="C:U4/U6 x U5 tri-snRNP complex"/>
    <property type="evidence" value="ECO:0007669"/>
    <property type="project" value="EnsemblFungi"/>
</dbReference>
<dbReference type="InterPro" id="IPR050914">
    <property type="entry name" value="snRNP_SmB/NAA38-like"/>
</dbReference>
<dbReference type="KEGG" id="tpf:TPHA_0D03410"/>
<dbReference type="GO" id="GO:0000398">
    <property type="term" value="P:mRNA splicing, via spliceosome"/>
    <property type="evidence" value="ECO:0007669"/>
    <property type="project" value="EnsemblFungi"/>
</dbReference>
<evidence type="ECO:0000256" key="7">
    <source>
        <dbReference type="ARBA" id="ARBA00023187"/>
    </source>
</evidence>
<proteinExistence type="inferred from homology"/>
<keyword evidence="5" id="KW-0507">mRNA processing</keyword>
<dbReference type="GO" id="GO:0070990">
    <property type="term" value="F:snRNP binding"/>
    <property type="evidence" value="ECO:0007669"/>
    <property type="project" value="TreeGrafter"/>
</dbReference>
<dbReference type="HOGENOM" id="CLU_076902_1_2_1"/>
<keyword evidence="8" id="KW-0539">Nucleus</keyword>
<evidence type="ECO:0000313" key="13">
    <source>
        <dbReference type="EMBL" id="CCE62976.1"/>
    </source>
</evidence>
<dbReference type="GO" id="GO:0071004">
    <property type="term" value="C:U2-type prespliceosome"/>
    <property type="evidence" value="ECO:0007669"/>
    <property type="project" value="EnsemblFungi"/>
</dbReference>
<reference evidence="13 14" key="1">
    <citation type="journal article" date="2011" name="Proc. Natl. Acad. Sci. U.S.A.">
        <title>Evolutionary erosion of yeast sex chromosomes by mating-type switching accidents.</title>
        <authorList>
            <person name="Gordon J.L."/>
            <person name="Armisen D."/>
            <person name="Proux-Wera E."/>
            <person name="Oheigeartaigh S.S."/>
            <person name="Byrne K.P."/>
            <person name="Wolfe K.H."/>
        </authorList>
    </citation>
    <scope>NUCLEOTIDE SEQUENCE [LARGE SCALE GENOMIC DNA]</scope>
    <source>
        <strain evidence="14">ATCC 24235 / CBS 4417 / NBRC 1672 / NRRL Y-8282 / UCD 70-5</strain>
    </source>
</reference>
<dbReference type="eggNOG" id="KOG3168">
    <property type="taxonomic scope" value="Eukaryota"/>
</dbReference>
<dbReference type="OrthoDB" id="2020720at2759"/>
<evidence type="ECO:0000256" key="2">
    <source>
        <dbReference type="ARBA" id="ARBA00004496"/>
    </source>
</evidence>
<dbReference type="EMBL" id="HE612859">
    <property type="protein sequence ID" value="CCE62976.1"/>
    <property type="molecule type" value="Genomic_DNA"/>
</dbReference>
<dbReference type="RefSeq" id="XP_003685410.1">
    <property type="nucleotide sequence ID" value="XM_003685362.1"/>
</dbReference>
<dbReference type="GeneID" id="11534550"/>
<keyword evidence="9" id="KW-0687">Ribonucleoprotein</keyword>
<evidence type="ECO:0000256" key="6">
    <source>
        <dbReference type="ARBA" id="ARBA00022884"/>
    </source>
</evidence>
<evidence type="ECO:0000259" key="12">
    <source>
        <dbReference type="PROSITE" id="PS52002"/>
    </source>
</evidence>
<keyword evidence="7" id="KW-0508">mRNA splicing</keyword>
<gene>
    <name evidence="13" type="primary">TPHA0D03410</name>
    <name evidence="13" type="ordered locus">TPHA_0D03410</name>
</gene>
<feature type="compositionally biased region" description="Polar residues" evidence="11">
    <location>
        <begin position="146"/>
        <end position="163"/>
    </location>
</feature>
<evidence type="ECO:0000256" key="3">
    <source>
        <dbReference type="ARBA" id="ARBA00009123"/>
    </source>
</evidence>
<dbReference type="CDD" id="cd01717">
    <property type="entry name" value="Sm_B"/>
    <property type="match status" value="1"/>
</dbReference>
<dbReference type="InterPro" id="IPR001163">
    <property type="entry name" value="Sm_dom_euk/arc"/>
</dbReference>
<dbReference type="PROSITE" id="PS52002">
    <property type="entry name" value="SM"/>
    <property type="match status" value="1"/>
</dbReference>
<dbReference type="GO" id="GO:0005687">
    <property type="term" value="C:U4 snRNP"/>
    <property type="evidence" value="ECO:0007669"/>
    <property type="project" value="EnsemblFungi"/>
</dbReference>
<dbReference type="Gene3D" id="2.30.30.100">
    <property type="match status" value="1"/>
</dbReference>
<dbReference type="GO" id="GO:0005682">
    <property type="term" value="C:U5 snRNP"/>
    <property type="evidence" value="ECO:0007669"/>
    <property type="project" value="EnsemblFungi"/>
</dbReference>
<comment type="similarity">
    <text evidence="3">Belongs to the snRNP SmB/SmN family.</text>
</comment>